<feature type="transmembrane region" description="Helical" evidence="1">
    <location>
        <begin position="223"/>
        <end position="240"/>
    </location>
</feature>
<dbReference type="AlphaFoldDB" id="A0A2V3U7Q5"/>
<dbReference type="Pfam" id="PF01757">
    <property type="entry name" value="Acyl_transf_3"/>
    <property type="match status" value="1"/>
</dbReference>
<feature type="transmembrane region" description="Helical" evidence="1">
    <location>
        <begin position="269"/>
        <end position="288"/>
    </location>
</feature>
<gene>
    <name evidence="3" type="ORF">C7450_106308</name>
</gene>
<feature type="transmembrane region" description="Helical" evidence="1">
    <location>
        <begin position="70"/>
        <end position="88"/>
    </location>
</feature>
<dbReference type="GO" id="GO:0000271">
    <property type="term" value="P:polysaccharide biosynthetic process"/>
    <property type="evidence" value="ECO:0007669"/>
    <property type="project" value="TreeGrafter"/>
</dbReference>
<feature type="transmembrane region" description="Helical" evidence="1">
    <location>
        <begin position="100"/>
        <end position="126"/>
    </location>
</feature>
<comment type="caution">
    <text evidence="3">The sequence shown here is derived from an EMBL/GenBank/DDBJ whole genome shotgun (WGS) entry which is preliminary data.</text>
</comment>
<feature type="transmembrane region" description="Helical" evidence="1">
    <location>
        <begin position="325"/>
        <end position="345"/>
    </location>
</feature>
<evidence type="ECO:0000313" key="4">
    <source>
        <dbReference type="Proteomes" id="UP000248021"/>
    </source>
</evidence>
<sequence length="370" mass="40135">MTSTTAPSSTRPGLLAELPTLADCIARPYDNFSVLRLILALAVVVSHAFSVSTGGHEPLYLSTGFSLGEYAVNGFFTISGFLVTMSFARRGWRDYIVARTLRIAPAFIVVTLAMAVFGSLITTLSFADYWRDPQVGRFIVATLTTFKSAGALPGVFADNPLRAPLGTVWTLKYEVLCYLGVLLFGVAIGLSRRGVALAIIAGFGIAIVLLDVLYPEAGKAVQTSLRLPFLFGIGAVFYLYRDEVRITSWIVLMLVAVTWLAQDTSFYKALNFATGAYGIIWLAVAPGLSSRAFDLKTDLSYGVYLLGWPVQQTLQAFSPQMPIEAMLPIAVVLSLLVAMVSWHVVEKPALGLKARILNHALRQDPRSAAI</sequence>
<dbReference type="Proteomes" id="UP000248021">
    <property type="component" value="Unassembled WGS sequence"/>
</dbReference>
<dbReference type="RefSeq" id="WP_110375429.1">
    <property type="nucleotide sequence ID" value="NZ_CAKNFM010000006.1"/>
</dbReference>
<dbReference type="PANTHER" id="PTHR23028:SF131">
    <property type="entry name" value="BLR2367 PROTEIN"/>
    <property type="match status" value="1"/>
</dbReference>
<organism evidence="3 4">
    <name type="scientific">Chelatococcus asaccharovorans</name>
    <dbReference type="NCBI Taxonomy" id="28210"/>
    <lineage>
        <taxon>Bacteria</taxon>
        <taxon>Pseudomonadati</taxon>
        <taxon>Pseudomonadota</taxon>
        <taxon>Alphaproteobacteria</taxon>
        <taxon>Hyphomicrobiales</taxon>
        <taxon>Chelatococcaceae</taxon>
        <taxon>Chelatococcus</taxon>
    </lineage>
</organism>
<keyword evidence="1" id="KW-1133">Transmembrane helix</keyword>
<keyword evidence="4" id="KW-1185">Reference proteome</keyword>
<dbReference type="OrthoDB" id="9767863at2"/>
<dbReference type="InterPro" id="IPR002656">
    <property type="entry name" value="Acyl_transf_3_dom"/>
</dbReference>
<dbReference type="PANTHER" id="PTHR23028">
    <property type="entry name" value="ACETYLTRANSFERASE"/>
    <property type="match status" value="1"/>
</dbReference>
<evidence type="ECO:0000313" key="3">
    <source>
        <dbReference type="EMBL" id="PXW58132.1"/>
    </source>
</evidence>
<dbReference type="EMBL" id="QJJK01000006">
    <property type="protein sequence ID" value="PXW58132.1"/>
    <property type="molecule type" value="Genomic_DNA"/>
</dbReference>
<reference evidence="3 4" key="1">
    <citation type="submission" date="2018-05" db="EMBL/GenBank/DDBJ databases">
        <title>Genomic Encyclopedia of Type Strains, Phase IV (KMG-IV): sequencing the most valuable type-strain genomes for metagenomic binning, comparative biology and taxonomic classification.</title>
        <authorList>
            <person name="Goeker M."/>
        </authorList>
    </citation>
    <scope>NUCLEOTIDE SEQUENCE [LARGE SCALE GENOMIC DNA]</scope>
    <source>
        <strain evidence="3 4">DSM 6462</strain>
    </source>
</reference>
<name>A0A2V3U7Q5_9HYPH</name>
<feature type="transmembrane region" description="Helical" evidence="1">
    <location>
        <begin position="169"/>
        <end position="188"/>
    </location>
</feature>
<proteinExistence type="predicted"/>
<dbReference type="InterPro" id="IPR050879">
    <property type="entry name" value="Acyltransferase_3"/>
</dbReference>
<accession>A0A2V3U7Q5</accession>
<feature type="transmembrane region" description="Helical" evidence="1">
    <location>
        <begin position="194"/>
        <end position="214"/>
    </location>
</feature>
<dbReference type="GO" id="GO:0016020">
    <property type="term" value="C:membrane"/>
    <property type="evidence" value="ECO:0007669"/>
    <property type="project" value="TreeGrafter"/>
</dbReference>
<evidence type="ECO:0000256" key="1">
    <source>
        <dbReference type="SAM" id="Phobius"/>
    </source>
</evidence>
<feature type="transmembrane region" description="Helical" evidence="1">
    <location>
        <begin position="34"/>
        <end position="50"/>
    </location>
</feature>
<keyword evidence="1" id="KW-0812">Transmembrane</keyword>
<dbReference type="GO" id="GO:0016747">
    <property type="term" value="F:acyltransferase activity, transferring groups other than amino-acyl groups"/>
    <property type="evidence" value="ECO:0007669"/>
    <property type="project" value="InterPro"/>
</dbReference>
<protein>
    <submittedName>
        <fullName evidence="3">Peptidoglycan/LPS O-acetylase OafA/YrhL</fullName>
    </submittedName>
</protein>
<feature type="domain" description="Acyltransferase 3" evidence="2">
    <location>
        <begin position="32"/>
        <end position="340"/>
    </location>
</feature>
<keyword evidence="1" id="KW-0472">Membrane</keyword>
<evidence type="ECO:0000259" key="2">
    <source>
        <dbReference type="Pfam" id="PF01757"/>
    </source>
</evidence>